<dbReference type="Proteomes" id="UP000019241">
    <property type="component" value="Unassembled WGS sequence"/>
</dbReference>
<evidence type="ECO:0000313" key="2">
    <source>
        <dbReference type="Proteomes" id="UP000019241"/>
    </source>
</evidence>
<gene>
    <name evidence="1" type="ORF">MCOL2_03226</name>
</gene>
<comment type="caution">
    <text evidence="1">The sequence shown here is derived from an EMBL/GenBank/DDBJ whole genome shotgun (WGS) entry which is preliminary data.</text>
</comment>
<dbReference type="EMBL" id="AODM01000010">
    <property type="protein sequence ID" value="EUJ63263.1"/>
    <property type="molecule type" value="Genomic_DNA"/>
</dbReference>
<proteinExistence type="predicted"/>
<dbReference type="AlphaFoldDB" id="W7E1P6"/>
<sequence>MPKFYYEKSLYVTKNKPVELKNEQEEVVGHLVKLASKIAFSKKPMTFSLINLLKTRSLVPSHLRLAGSVKTEHLLFTMIKFMKKKFLLKKKTFQIIRFILFLQMQSFPLKLFKKSLNPLSPSYFMAKKVLLLQKQKIM</sequence>
<protein>
    <submittedName>
        <fullName evidence="1">Uncharacterized protein</fullName>
    </submittedName>
</protein>
<organism evidence="1 2">
    <name type="scientific">Listeria fleischmannii FSL S10-1203</name>
    <dbReference type="NCBI Taxonomy" id="1265822"/>
    <lineage>
        <taxon>Bacteria</taxon>
        <taxon>Bacillati</taxon>
        <taxon>Bacillota</taxon>
        <taxon>Bacilli</taxon>
        <taxon>Bacillales</taxon>
        <taxon>Listeriaceae</taxon>
        <taxon>Listeria</taxon>
    </lineage>
</organism>
<accession>W7E1P6</accession>
<evidence type="ECO:0000313" key="1">
    <source>
        <dbReference type="EMBL" id="EUJ63263.1"/>
    </source>
</evidence>
<reference evidence="1 2" key="1">
    <citation type="submission" date="2012-12" db="EMBL/GenBank/DDBJ databases">
        <title>Novel taxa of Listeriaceae from agricultural environments in the United States.</title>
        <authorList>
            <person name="den Bakker H.C."/>
            <person name="Allred A."/>
            <person name="Warchocki S."/>
            <person name="Wright E.M."/>
            <person name="Burrell A."/>
            <person name="Nightingale K.K."/>
            <person name="Kephart D."/>
            <person name="Wiedmann M."/>
        </authorList>
    </citation>
    <scope>NUCLEOTIDE SEQUENCE [LARGE SCALE GENOMIC DNA]</scope>
    <source>
        <strain evidence="1 2">FSL S10-1203</strain>
    </source>
</reference>
<name>W7E1P6_9LIST</name>